<organism evidence="1">
    <name type="scientific">Chlamydomonas leiostraca</name>
    <dbReference type="NCBI Taxonomy" id="1034604"/>
    <lineage>
        <taxon>Eukaryota</taxon>
        <taxon>Viridiplantae</taxon>
        <taxon>Chlorophyta</taxon>
        <taxon>core chlorophytes</taxon>
        <taxon>Chlorophyceae</taxon>
        <taxon>CS clade</taxon>
        <taxon>Chlamydomonadales</taxon>
        <taxon>Chlamydomonadaceae</taxon>
        <taxon>Chlamydomonas</taxon>
    </lineage>
</organism>
<accession>A0A7S0R634</accession>
<name>A0A7S0R634_9CHLO</name>
<evidence type="ECO:0000313" key="1">
    <source>
        <dbReference type="EMBL" id="CAD8668199.1"/>
    </source>
</evidence>
<dbReference type="AlphaFoldDB" id="A0A7S0R634"/>
<proteinExistence type="predicted"/>
<protein>
    <submittedName>
        <fullName evidence="1">Uncharacterized protein</fullName>
    </submittedName>
</protein>
<reference evidence="1" key="1">
    <citation type="submission" date="2021-01" db="EMBL/GenBank/DDBJ databases">
        <authorList>
            <person name="Corre E."/>
            <person name="Pelletier E."/>
            <person name="Niang G."/>
            <person name="Scheremetjew M."/>
            <person name="Finn R."/>
            <person name="Kale V."/>
            <person name="Holt S."/>
            <person name="Cochrane G."/>
            <person name="Meng A."/>
            <person name="Brown T."/>
            <person name="Cohen L."/>
        </authorList>
    </citation>
    <scope>NUCLEOTIDE SEQUENCE</scope>
    <source>
        <strain evidence="1">SAG 11-49</strain>
    </source>
</reference>
<dbReference type="EMBL" id="HBFB01005267">
    <property type="protein sequence ID" value="CAD8668199.1"/>
    <property type="molecule type" value="Transcribed_RNA"/>
</dbReference>
<gene>
    <name evidence="1" type="ORF">CLEI1391_LOCUS2938</name>
</gene>
<sequence length="294" mass="31781">MQSLTLRAPACCVANRCTIKHPALPGARCMAPHWLNLAPAPLRSTLAMTRAATYQFPVIGVNKLLLGYKSARGDELGAAILLPARALAADKYGVPASDAHVSVQLRDDHVLDAATASMMTLKELHTQQAVYLVEPPKSAMLTIDTFHKLMDRFGQLDARYQQVLASNQVLGVQLDKINRTVYYPLCIRQLLILAAQKVGILAGGQHGPGAFPTRAATPPWAIKVIGMPGIHLQQADLDLIYSTTSGSVRGRGNVAAHEISMQDQAVAVRAQEEHEHASLSRVFFFVHGVQVSDA</sequence>